<protein>
    <submittedName>
        <fullName evidence="7">Rhomboid family protein</fullName>
    </submittedName>
</protein>
<keyword evidence="4 5" id="KW-0472">Membrane</keyword>
<feature type="transmembrane region" description="Helical" evidence="5">
    <location>
        <begin position="145"/>
        <end position="164"/>
    </location>
</feature>
<dbReference type="InterPro" id="IPR022764">
    <property type="entry name" value="Peptidase_S54_rhomboid_dom"/>
</dbReference>
<evidence type="ECO:0000256" key="2">
    <source>
        <dbReference type="ARBA" id="ARBA00022692"/>
    </source>
</evidence>
<evidence type="ECO:0000256" key="5">
    <source>
        <dbReference type="SAM" id="Phobius"/>
    </source>
</evidence>
<comment type="subcellular location">
    <subcellularLocation>
        <location evidence="1">Membrane</location>
        <topology evidence="1">Multi-pass membrane protein</topology>
    </subcellularLocation>
</comment>
<accession>A0A238LHX0</accession>
<evidence type="ECO:0000256" key="4">
    <source>
        <dbReference type="ARBA" id="ARBA00023136"/>
    </source>
</evidence>
<gene>
    <name evidence="7" type="ORF">LOM8899_03444</name>
</gene>
<reference evidence="7 8" key="1">
    <citation type="submission" date="2017-05" db="EMBL/GenBank/DDBJ databases">
        <authorList>
            <person name="Song R."/>
            <person name="Chenine A.L."/>
            <person name="Ruprecht R.M."/>
        </authorList>
    </citation>
    <scope>NUCLEOTIDE SEQUENCE [LARGE SCALE GENOMIC DNA]</scope>
    <source>
        <strain evidence="7 8">CECT 8899</strain>
    </source>
</reference>
<keyword evidence="2 5" id="KW-0812">Transmembrane</keyword>
<evidence type="ECO:0000313" key="7">
    <source>
        <dbReference type="EMBL" id="SMY09279.1"/>
    </source>
</evidence>
<dbReference type="Proteomes" id="UP000201613">
    <property type="component" value="Unassembled WGS sequence"/>
</dbReference>
<evidence type="ECO:0000256" key="1">
    <source>
        <dbReference type="ARBA" id="ARBA00004141"/>
    </source>
</evidence>
<dbReference type="GO" id="GO:0004252">
    <property type="term" value="F:serine-type endopeptidase activity"/>
    <property type="evidence" value="ECO:0007669"/>
    <property type="project" value="InterPro"/>
</dbReference>
<feature type="transmembrane region" description="Helical" evidence="5">
    <location>
        <begin position="121"/>
        <end position="139"/>
    </location>
</feature>
<dbReference type="InterPro" id="IPR050925">
    <property type="entry name" value="Rhomboid_protease_S54"/>
</dbReference>
<dbReference type="RefSeq" id="WP_093993469.1">
    <property type="nucleotide sequence ID" value="NZ_FXZK01000008.1"/>
</dbReference>
<dbReference type="InterPro" id="IPR035952">
    <property type="entry name" value="Rhomboid-like_sf"/>
</dbReference>
<evidence type="ECO:0000313" key="8">
    <source>
        <dbReference type="Proteomes" id="UP000201613"/>
    </source>
</evidence>
<dbReference type="Gene3D" id="1.20.1540.10">
    <property type="entry name" value="Rhomboid-like"/>
    <property type="match status" value="1"/>
</dbReference>
<name>A0A238LHX0_9RHOB</name>
<proteinExistence type="predicted"/>
<feature type="domain" description="Peptidase S54 rhomboid" evidence="6">
    <location>
        <begin position="81"/>
        <end position="230"/>
    </location>
</feature>
<evidence type="ECO:0000259" key="6">
    <source>
        <dbReference type="Pfam" id="PF01694"/>
    </source>
</evidence>
<sequence>MTPPDPPSLPQPPADRPAPGLRQLWPLWLLVALTCLPEIVLELADSGIVGSTRWRPLAYQNGAFWAGLLRDWQPNFDAQPWTMFATYALLHVGFEHLLGNMLVLVWLGLLLWPDTGAARFLALYAGAVMGGALAFATLNQGASPMVGASGAVFGLAAAAIVQHWQRRRRPPAGPGGHGAGLLRASFEAIGLALGLVALNMASGWVQGAPVAWQTHLGGALAGAVLGLLLIPWTPARR</sequence>
<feature type="transmembrane region" description="Helical" evidence="5">
    <location>
        <begin position="84"/>
        <end position="109"/>
    </location>
</feature>
<feature type="transmembrane region" description="Helical" evidence="5">
    <location>
        <begin position="184"/>
        <end position="204"/>
    </location>
</feature>
<keyword evidence="3 5" id="KW-1133">Transmembrane helix</keyword>
<evidence type="ECO:0000256" key="3">
    <source>
        <dbReference type="ARBA" id="ARBA00022989"/>
    </source>
</evidence>
<dbReference type="Pfam" id="PF01694">
    <property type="entry name" value="Rhomboid"/>
    <property type="match status" value="1"/>
</dbReference>
<dbReference type="PANTHER" id="PTHR43731:SF9">
    <property type="entry name" value="SLR1461 PROTEIN"/>
    <property type="match status" value="1"/>
</dbReference>
<dbReference type="AlphaFoldDB" id="A0A238LHX0"/>
<keyword evidence="8" id="KW-1185">Reference proteome</keyword>
<dbReference type="SUPFAM" id="SSF144091">
    <property type="entry name" value="Rhomboid-like"/>
    <property type="match status" value="1"/>
</dbReference>
<dbReference type="PANTHER" id="PTHR43731">
    <property type="entry name" value="RHOMBOID PROTEASE"/>
    <property type="match status" value="1"/>
</dbReference>
<dbReference type="GO" id="GO:0016020">
    <property type="term" value="C:membrane"/>
    <property type="evidence" value="ECO:0007669"/>
    <property type="project" value="UniProtKB-SubCell"/>
</dbReference>
<dbReference type="OrthoDB" id="9797190at2"/>
<dbReference type="EMBL" id="FXZK01000008">
    <property type="protein sequence ID" value="SMY09279.1"/>
    <property type="molecule type" value="Genomic_DNA"/>
</dbReference>
<organism evidence="7 8">
    <name type="scientific">Flavimaricola marinus</name>
    <dbReference type="NCBI Taxonomy" id="1819565"/>
    <lineage>
        <taxon>Bacteria</taxon>
        <taxon>Pseudomonadati</taxon>
        <taxon>Pseudomonadota</taxon>
        <taxon>Alphaproteobacteria</taxon>
        <taxon>Rhodobacterales</taxon>
        <taxon>Paracoccaceae</taxon>
        <taxon>Flavimaricola</taxon>
    </lineage>
</organism>
<feature type="transmembrane region" description="Helical" evidence="5">
    <location>
        <begin position="210"/>
        <end position="230"/>
    </location>
</feature>